<dbReference type="Proteomes" id="UP000192599">
    <property type="component" value="Unassembled WGS sequence"/>
</dbReference>
<proteinExistence type="predicted"/>
<name>A0A1V9VB77_9BACT</name>
<dbReference type="EMBL" id="LNTC01000071">
    <property type="protein sequence ID" value="OQR41326.1"/>
    <property type="molecule type" value="Genomic_DNA"/>
</dbReference>
<accession>A0A1V9VB77</accession>
<dbReference type="AlphaFoldDB" id="A0A1V9VB77"/>
<evidence type="ECO:0000313" key="2">
    <source>
        <dbReference type="EMBL" id="OQR41326.1"/>
    </source>
</evidence>
<dbReference type="Gene3D" id="3.40.50.1820">
    <property type="entry name" value="alpha/beta hydrolase"/>
    <property type="match status" value="1"/>
</dbReference>
<dbReference type="SUPFAM" id="SSF53474">
    <property type="entry name" value="alpha/beta-Hydrolases"/>
    <property type="match status" value="1"/>
</dbReference>
<feature type="domain" description="Serine aminopeptidase S33" evidence="1">
    <location>
        <begin position="14"/>
        <end position="238"/>
    </location>
</feature>
<dbReference type="PANTHER" id="PTHR43798">
    <property type="entry name" value="MONOACYLGLYCEROL LIPASE"/>
    <property type="match status" value="1"/>
</dbReference>
<dbReference type="InterPro" id="IPR029058">
    <property type="entry name" value="AB_hydrolase_fold"/>
</dbReference>
<reference evidence="2 3" key="1">
    <citation type="submission" date="2017-04" db="EMBL/GenBank/DDBJ databases">
        <title>Accumulation and expression of multiple antibiotic resistance genes in Arcobacter cryaerophilus that thrives in sewage.</title>
        <authorList>
            <person name="Millar J.A."/>
            <person name="Raghavan R."/>
        </authorList>
    </citation>
    <scope>NUCLEOTIDE SEQUENCE [LARGE SCALE GENOMIC DNA]</scope>
    <source>
        <strain evidence="2 3">AZT-1</strain>
    </source>
</reference>
<evidence type="ECO:0000313" key="3">
    <source>
        <dbReference type="Proteomes" id="UP000192599"/>
    </source>
</evidence>
<organism evidence="2 3">
    <name type="scientific">Aliarcobacter cryaerophilus</name>
    <dbReference type="NCBI Taxonomy" id="28198"/>
    <lineage>
        <taxon>Bacteria</taxon>
        <taxon>Pseudomonadati</taxon>
        <taxon>Campylobacterota</taxon>
        <taxon>Epsilonproteobacteria</taxon>
        <taxon>Campylobacterales</taxon>
        <taxon>Arcobacteraceae</taxon>
        <taxon>Aliarcobacter</taxon>
    </lineage>
</organism>
<dbReference type="InterPro" id="IPR050266">
    <property type="entry name" value="AB_hydrolase_sf"/>
</dbReference>
<gene>
    <name evidence="2" type="ORF">AS859_06360</name>
</gene>
<evidence type="ECO:0000259" key="1">
    <source>
        <dbReference type="Pfam" id="PF12146"/>
    </source>
</evidence>
<dbReference type="GO" id="GO:0016787">
    <property type="term" value="F:hydrolase activity"/>
    <property type="evidence" value="ECO:0007669"/>
    <property type="project" value="UniProtKB-KW"/>
</dbReference>
<comment type="caution">
    <text evidence="2">The sequence shown here is derived from an EMBL/GenBank/DDBJ whole genome shotgun (WGS) entry which is preliminary data.</text>
</comment>
<sequence length="254" mass="29630">MTILNYKKFGNGEKKLIFLHELMGDCTNYENCLIYFDKNLFTIFMVDLRGYGLSKNILGKYNLDEAVNDVINLVTNLKLTDYVLVAHSMSSMIAQHITSKDKRVKKLILLTPISYKGVKSTQKAKDSLLTQMEINSGKIEDIVEQSSKRYNQTWKDYRINLAYNSSILEARISYMNMYLNIDYESNFEKLEIDVPIKIITGKYDFPVFSKNEVAKYFEEFNDVEIIEFEEAGHYPMIECPLLFASKIEFWVKNL</sequence>
<dbReference type="Pfam" id="PF12146">
    <property type="entry name" value="Hydrolase_4"/>
    <property type="match status" value="1"/>
</dbReference>
<dbReference type="InterPro" id="IPR022742">
    <property type="entry name" value="Hydrolase_4"/>
</dbReference>
<protein>
    <submittedName>
        <fullName evidence="2">Alpha/beta hydrolase</fullName>
    </submittedName>
</protein>
<keyword evidence="2" id="KW-0378">Hydrolase</keyword>